<dbReference type="VEuPathDB" id="FungiDB:VP01_1771g4"/>
<keyword evidence="1" id="KW-0812">Transmembrane</keyword>
<feature type="transmembrane region" description="Helical" evidence="1">
    <location>
        <begin position="354"/>
        <end position="372"/>
    </location>
</feature>
<keyword evidence="1" id="KW-1133">Transmembrane helix</keyword>
<feature type="transmembrane region" description="Helical" evidence="1">
    <location>
        <begin position="427"/>
        <end position="456"/>
    </location>
</feature>
<dbReference type="Proteomes" id="UP000037035">
    <property type="component" value="Unassembled WGS sequence"/>
</dbReference>
<keyword evidence="3" id="KW-1185">Reference proteome</keyword>
<comment type="caution">
    <text evidence="2">The sequence shown here is derived from an EMBL/GenBank/DDBJ whole genome shotgun (WGS) entry which is preliminary data.</text>
</comment>
<feature type="transmembrane region" description="Helical" evidence="1">
    <location>
        <begin position="63"/>
        <end position="82"/>
    </location>
</feature>
<gene>
    <name evidence="2" type="ORF">VP01_1771g4</name>
</gene>
<keyword evidence="1" id="KW-0472">Membrane</keyword>
<dbReference type="EMBL" id="LAVV01006583">
    <property type="protein sequence ID" value="KNZ59262.1"/>
    <property type="molecule type" value="Genomic_DNA"/>
</dbReference>
<evidence type="ECO:0000313" key="2">
    <source>
        <dbReference type="EMBL" id="KNZ59262.1"/>
    </source>
</evidence>
<proteinExistence type="predicted"/>
<evidence type="ECO:0000256" key="1">
    <source>
        <dbReference type="SAM" id="Phobius"/>
    </source>
</evidence>
<reference evidence="2 3" key="1">
    <citation type="submission" date="2015-08" db="EMBL/GenBank/DDBJ databases">
        <title>Next Generation Sequencing and Analysis of the Genome of Puccinia sorghi L Schw, the Causal Agent of Maize Common Rust.</title>
        <authorList>
            <person name="Rochi L."/>
            <person name="Burguener G."/>
            <person name="Darino M."/>
            <person name="Turjanski A."/>
            <person name="Kreff E."/>
            <person name="Dieguez M.J."/>
            <person name="Sacco F."/>
        </authorList>
    </citation>
    <scope>NUCLEOTIDE SEQUENCE [LARGE SCALE GENOMIC DNA]</scope>
    <source>
        <strain evidence="2 3">RO10H11247</strain>
    </source>
</reference>
<organism evidence="2 3">
    <name type="scientific">Puccinia sorghi</name>
    <dbReference type="NCBI Taxonomy" id="27349"/>
    <lineage>
        <taxon>Eukaryota</taxon>
        <taxon>Fungi</taxon>
        <taxon>Dikarya</taxon>
        <taxon>Basidiomycota</taxon>
        <taxon>Pucciniomycotina</taxon>
        <taxon>Pucciniomycetes</taxon>
        <taxon>Pucciniales</taxon>
        <taxon>Pucciniaceae</taxon>
        <taxon>Puccinia</taxon>
    </lineage>
</organism>
<accession>A0A0L6VFC5</accession>
<evidence type="ECO:0000313" key="3">
    <source>
        <dbReference type="Proteomes" id="UP000037035"/>
    </source>
</evidence>
<name>A0A0L6VFC5_9BASI</name>
<protein>
    <submittedName>
        <fullName evidence="2">Uncharacterized protein</fullName>
    </submittedName>
</protein>
<dbReference type="AlphaFoldDB" id="A0A0L6VFC5"/>
<sequence length="591" mass="68222">MHSHCADCTVTVPKILHRTTCRVWMEACLEHAACQLHAVDQTLTAHILVKFFPTLPINCKSNASVYIFSSSMVIYMALYITFKGKPKNLIREFSQHLNSLVNLFLVDVENLSIFSSTFPFLFSHPFEKSFHNHNLAFLSRLIKLCPGERIKIFRSDHTASSSRHFSPYLFNNSFFRNLSAFYIFIKKILFPLKTSTVGFITLNPEEFTPPFSGCQHPLRPLIESNAIQTQFQGFFFCSHLFLPQQGASTTIYPEKINCSTACTLMHSHCEYCTVTVPKHLNMQTAFFAVSHSSFGCGWLFMPIDTLWRAIRAWRTAYTPKRGLTPPRTPQSQGIQLPYHPSTPRHSQINTPHHLIVLIYLLYFLLFINLYFLSNGLFRHWHPCSLVSNFIENHYKGVDVYPHPILFRMLASSPLTCLFCLNQSSFLLFFFLFFINICLNVLFSSTTSFSIIGFAPWSNLSPQQDCNPLLEILKSNFQQFWHRYKVIPQKKASTSIHTKMCPNRDYDELSKAWVLWNWPSLSGHIHSDFIRPVKVKNILLLLKEGCKYIPQALYHIILLKSLIKYSTIHQIGVASRLMETSGTKKNLIKFLK</sequence>